<dbReference type="GO" id="GO:0000287">
    <property type="term" value="F:magnesium ion binding"/>
    <property type="evidence" value="ECO:0007669"/>
    <property type="project" value="InterPro"/>
</dbReference>
<keyword evidence="7 11" id="KW-0547">Nucleotide-binding</keyword>
<evidence type="ECO:0000256" key="2">
    <source>
        <dbReference type="ARBA" id="ARBA00000680"/>
    </source>
</evidence>
<dbReference type="GO" id="GO:0005737">
    <property type="term" value="C:cytoplasm"/>
    <property type="evidence" value="ECO:0007669"/>
    <property type="project" value="TreeGrafter"/>
</dbReference>
<dbReference type="InterPro" id="IPR040464">
    <property type="entry name" value="InsP(3)kin_ATP-grasp"/>
</dbReference>
<evidence type="ECO:0000256" key="5">
    <source>
        <dbReference type="ARBA" id="ARBA00022679"/>
    </source>
</evidence>
<dbReference type="PANTHER" id="PTHR14217:SF39">
    <property type="entry name" value="INOSITOL-TETRAKISPHOSPHATE 1-KINASE 3"/>
    <property type="match status" value="1"/>
</dbReference>
<gene>
    <name evidence="15" type="ORF">NCGR_LOCUS8061</name>
</gene>
<evidence type="ECO:0000256" key="4">
    <source>
        <dbReference type="ARBA" id="ARBA00011245"/>
    </source>
</evidence>
<feature type="binding site" evidence="12">
    <location>
        <position position="278"/>
    </location>
    <ligand>
        <name>Mg(2+)</name>
        <dbReference type="ChEBI" id="CHEBI:18420"/>
        <label>2</label>
    </ligand>
</feature>
<name>A0A811MYR7_9POAL</name>
<dbReference type="InterPro" id="IPR041429">
    <property type="entry name" value="ITPK1_N"/>
</dbReference>
<evidence type="ECO:0000256" key="12">
    <source>
        <dbReference type="PIRSR" id="PIRSR038186-2"/>
    </source>
</evidence>
<sequence>MRVHGEVSDDEAAAAAMTVVGETVVPSSPPPASAAGQQQQPLVVGYALTKKKVKSFLQPKLLALARKKGIQFVSIDETCPLSEQGPFDIILHKLTSKEWQQVLEDYREEHPEVTVLDPPNAIQHLHNSQSMLQEVADLNLSNGYGEVCAPRQLVIMKDPSSIPDAVAKAGLTLPLGGILFKVYIVGETIQVVRRFSLPDVNTYDLGNNDGIFRFPRVSCATNNAEDADVDPCIAELPPKPLLEKLGRELRRRLGLRLFNIDMIREHGRKDRYYVIDINYFPGYGKMPGYEHIFSDFLLSLVQSKYKRHLSGS</sequence>
<evidence type="ECO:0000256" key="10">
    <source>
        <dbReference type="ARBA" id="ARBA00022842"/>
    </source>
</evidence>
<dbReference type="PIRSF" id="PIRSF038186">
    <property type="entry name" value="ITPK"/>
    <property type="match status" value="1"/>
</dbReference>
<keyword evidence="10 11" id="KW-0460">Magnesium</keyword>
<protein>
    <recommendedName>
        <fullName evidence="11">Inositol-tetrakisphosphate 1-kinase</fullName>
        <ecNumber evidence="11">2.7.1.134</ecNumber>
    </recommendedName>
</protein>
<keyword evidence="9 11" id="KW-0067">ATP-binding</keyword>
<feature type="binding site" evidence="12">
    <location>
        <position position="276"/>
    </location>
    <ligand>
        <name>Mg(2+)</name>
        <dbReference type="ChEBI" id="CHEBI:18420"/>
        <label>2</label>
    </ligand>
</feature>
<dbReference type="Pfam" id="PF05770">
    <property type="entry name" value="Ins134_P3_kin"/>
    <property type="match status" value="2"/>
</dbReference>
<evidence type="ECO:0000256" key="1">
    <source>
        <dbReference type="ARBA" id="ARBA00000399"/>
    </source>
</evidence>
<dbReference type="GO" id="GO:0047325">
    <property type="term" value="F:inositol-3,4,5,6-tetrakisphosphate 1-kinase activity"/>
    <property type="evidence" value="ECO:0007669"/>
    <property type="project" value="UniProtKB-EC"/>
</dbReference>
<comment type="cofactor">
    <cofactor evidence="11 12">
        <name>Mg(2+)</name>
        <dbReference type="ChEBI" id="CHEBI:18420"/>
    </cofactor>
    <text evidence="11 12">Binds 2 magnesium ions per subunit.</text>
</comment>
<comment type="catalytic activity">
    <reaction evidence="1">
        <text>1D-myo-inositol 1,3,4-trisphosphate + ATP = 1D-myo-inositol 1,3,4,6-tetrakisphosphate + ADP + H(+)</text>
        <dbReference type="Rhea" id="RHEA:20940"/>
        <dbReference type="ChEBI" id="CHEBI:15378"/>
        <dbReference type="ChEBI" id="CHEBI:30616"/>
        <dbReference type="ChEBI" id="CHEBI:57660"/>
        <dbReference type="ChEBI" id="CHEBI:58414"/>
        <dbReference type="ChEBI" id="CHEBI:456216"/>
        <dbReference type="EC" id="2.7.1.159"/>
    </reaction>
</comment>
<dbReference type="Gene3D" id="3.30.470.20">
    <property type="entry name" value="ATP-grasp fold, B domain"/>
    <property type="match status" value="1"/>
</dbReference>
<comment type="caution">
    <text evidence="15">The sequence shown here is derived from an EMBL/GenBank/DDBJ whole genome shotgun (WGS) entry which is preliminary data.</text>
</comment>
<feature type="binding site" evidence="12">
    <location>
        <position position="276"/>
    </location>
    <ligand>
        <name>Mg(2+)</name>
        <dbReference type="ChEBI" id="CHEBI:18420"/>
        <label>1</label>
    </ligand>
</feature>
<accession>A0A811MYR7</accession>
<comment type="subunit">
    <text evidence="4 11">Monomer.</text>
</comment>
<feature type="domain" description="Inositol-tetrakisphosphate 1-kinase N-terminal" evidence="14">
    <location>
        <begin position="43"/>
        <end position="122"/>
    </location>
</feature>
<evidence type="ECO:0000256" key="8">
    <source>
        <dbReference type="ARBA" id="ARBA00022777"/>
    </source>
</evidence>
<comment type="catalytic activity">
    <reaction evidence="11">
        <text>1D-myo-inositol 3,4,5,6-tetrakisphosphate + ATP = 1D-myo-inositol 1,3,4,5,6-pentakisphosphate + ADP + H(+)</text>
        <dbReference type="Rhea" id="RHEA:12452"/>
        <dbReference type="ChEBI" id="CHEBI:15378"/>
        <dbReference type="ChEBI" id="CHEBI:30616"/>
        <dbReference type="ChEBI" id="CHEBI:57539"/>
        <dbReference type="ChEBI" id="CHEBI:57733"/>
        <dbReference type="ChEBI" id="CHEBI:456216"/>
        <dbReference type="EC" id="2.7.1.134"/>
    </reaction>
</comment>
<evidence type="ECO:0000259" key="14">
    <source>
        <dbReference type="Pfam" id="PF17927"/>
    </source>
</evidence>
<dbReference type="Pfam" id="PF17927">
    <property type="entry name" value="Ins134_P3_kin_N"/>
    <property type="match status" value="1"/>
</dbReference>
<feature type="domain" description="Inositol 1,3,4-trisphosphate 5/6-kinase ATP-grasp" evidence="13">
    <location>
        <begin position="143"/>
        <end position="175"/>
    </location>
</feature>
<comment type="function">
    <text evidence="11">Kinase that can phosphorylate various inositol polyphosphate such as Ins(3,4,5,6)P4 or Ins(1,3,4)P3.</text>
</comment>
<keyword evidence="8 11" id="KW-0418">Kinase</keyword>
<dbReference type="EC" id="2.7.1.134" evidence="11"/>
<dbReference type="PANTHER" id="PTHR14217">
    <property type="entry name" value="INOSITOL-TETRAKISPHOSPHATE 1-KINASE"/>
    <property type="match status" value="1"/>
</dbReference>
<dbReference type="AlphaFoldDB" id="A0A811MYR7"/>
<keyword evidence="16" id="KW-1185">Reference proteome</keyword>
<dbReference type="FunFam" id="3.40.50.11370:FF:000002">
    <property type="entry name" value="Inositol-tetrakisphosphate 1-kinase"/>
    <property type="match status" value="1"/>
</dbReference>
<feature type="domain" description="Inositol 1,3,4-trisphosphate 5/6-kinase ATP-grasp" evidence="13">
    <location>
        <begin position="176"/>
        <end position="298"/>
    </location>
</feature>
<dbReference type="Gene3D" id="3.40.50.11370">
    <property type="match status" value="1"/>
</dbReference>
<evidence type="ECO:0000256" key="11">
    <source>
        <dbReference type="PIRNR" id="PIRNR038186"/>
    </source>
</evidence>
<comment type="catalytic activity">
    <reaction evidence="2">
        <text>1D-myo-inositol 1,3,4-trisphosphate + ATP = 1D-myo-inositol 1,3,4,5-tetrakisphosphate + ADP + H(+)</text>
        <dbReference type="Rhea" id="RHEA:13253"/>
        <dbReference type="ChEBI" id="CHEBI:15378"/>
        <dbReference type="ChEBI" id="CHEBI:30616"/>
        <dbReference type="ChEBI" id="CHEBI:57895"/>
        <dbReference type="ChEBI" id="CHEBI:58414"/>
        <dbReference type="ChEBI" id="CHEBI:456216"/>
        <dbReference type="EC" id="2.7.1.159"/>
    </reaction>
</comment>
<dbReference type="GO" id="GO:0005524">
    <property type="term" value="F:ATP binding"/>
    <property type="evidence" value="ECO:0007669"/>
    <property type="project" value="UniProtKB-KW"/>
</dbReference>
<dbReference type="EMBL" id="CAJGYO010000002">
    <property type="protein sequence ID" value="CAD6212253.1"/>
    <property type="molecule type" value="Genomic_DNA"/>
</dbReference>
<dbReference type="InterPro" id="IPR008656">
    <property type="entry name" value="Inositol_tetrakis-P_1-kinase"/>
</dbReference>
<organism evidence="15 16">
    <name type="scientific">Miscanthus lutarioriparius</name>
    <dbReference type="NCBI Taxonomy" id="422564"/>
    <lineage>
        <taxon>Eukaryota</taxon>
        <taxon>Viridiplantae</taxon>
        <taxon>Streptophyta</taxon>
        <taxon>Embryophyta</taxon>
        <taxon>Tracheophyta</taxon>
        <taxon>Spermatophyta</taxon>
        <taxon>Magnoliopsida</taxon>
        <taxon>Liliopsida</taxon>
        <taxon>Poales</taxon>
        <taxon>Poaceae</taxon>
        <taxon>PACMAD clade</taxon>
        <taxon>Panicoideae</taxon>
        <taxon>Andropogonodae</taxon>
        <taxon>Andropogoneae</taxon>
        <taxon>Saccharinae</taxon>
        <taxon>Miscanthus</taxon>
    </lineage>
</organism>
<evidence type="ECO:0000256" key="3">
    <source>
        <dbReference type="ARBA" id="ARBA00009601"/>
    </source>
</evidence>
<evidence type="ECO:0000259" key="13">
    <source>
        <dbReference type="Pfam" id="PF05770"/>
    </source>
</evidence>
<dbReference type="GO" id="GO:0052726">
    <property type="term" value="F:inositol-1,3,4-trisphosphate 5-kinase activity"/>
    <property type="evidence" value="ECO:0007669"/>
    <property type="project" value="InterPro"/>
</dbReference>
<keyword evidence="5 11" id="KW-0808">Transferase</keyword>
<dbReference type="GO" id="GO:0052725">
    <property type="term" value="F:inositol-1,3,4-trisphosphate 6-kinase activity"/>
    <property type="evidence" value="ECO:0007669"/>
    <property type="project" value="InterPro"/>
</dbReference>
<evidence type="ECO:0000313" key="16">
    <source>
        <dbReference type="Proteomes" id="UP000604825"/>
    </source>
</evidence>
<feature type="binding site" evidence="12">
    <location>
        <position position="261"/>
    </location>
    <ligand>
        <name>Mg(2+)</name>
        <dbReference type="ChEBI" id="CHEBI:18420"/>
        <label>1</label>
    </ligand>
</feature>
<comment type="similarity">
    <text evidence="3 11">Belongs to the ITPK1 family.</text>
</comment>
<evidence type="ECO:0000256" key="6">
    <source>
        <dbReference type="ARBA" id="ARBA00022723"/>
    </source>
</evidence>
<keyword evidence="6 11" id="KW-0479">Metal-binding</keyword>
<evidence type="ECO:0000256" key="9">
    <source>
        <dbReference type="ARBA" id="ARBA00022840"/>
    </source>
</evidence>
<proteinExistence type="inferred from homology"/>
<dbReference type="OrthoDB" id="25308at2759"/>
<evidence type="ECO:0000256" key="7">
    <source>
        <dbReference type="ARBA" id="ARBA00022741"/>
    </source>
</evidence>
<evidence type="ECO:0000313" key="15">
    <source>
        <dbReference type="EMBL" id="CAD6212253.1"/>
    </source>
</evidence>
<dbReference type="GO" id="GO:0032957">
    <property type="term" value="P:inositol trisphosphate metabolic process"/>
    <property type="evidence" value="ECO:0007669"/>
    <property type="project" value="InterPro"/>
</dbReference>
<reference evidence="15" key="1">
    <citation type="submission" date="2020-10" db="EMBL/GenBank/DDBJ databases">
        <authorList>
            <person name="Han B."/>
            <person name="Lu T."/>
            <person name="Zhao Q."/>
            <person name="Huang X."/>
            <person name="Zhao Y."/>
        </authorList>
    </citation>
    <scope>NUCLEOTIDE SEQUENCE</scope>
</reference>
<dbReference type="Proteomes" id="UP000604825">
    <property type="component" value="Unassembled WGS sequence"/>
</dbReference>